<feature type="transmembrane region" description="Helical" evidence="1">
    <location>
        <begin position="215"/>
        <end position="236"/>
    </location>
</feature>
<keyword evidence="1" id="KW-0812">Transmembrane</keyword>
<sequence length="284" mass="31572">MPKDSLMYVEPILAGMVPDVHGGGQMWAPQLIGCMIASSLYGVALGQSWFYWRAFPRDAMYIKYLVITILVLDTVHTYTTVSIASIYLINGRRDNFPAPYIPWQLNLAGFLVYFTTFTVQSFYALRVWIISARNRPLTAAILLTSSTCLVLGLLCVALGATSGVNVLYSTPLYACAALVRFVCDILITGSVVFYLREGRTGIKRTETLTQHIIVVSVNMGLITCFLSLSIFILYIVQHGQYYISAPTAMLTKCYTNSLLTVLNARKSVRHQDQVLHLPTLSLST</sequence>
<dbReference type="AlphaFoldDB" id="F8QI07"/>
<dbReference type="PANTHER" id="PTHR40465:SF1">
    <property type="entry name" value="DUF6534 DOMAIN-CONTAINING PROTEIN"/>
    <property type="match status" value="1"/>
</dbReference>
<feature type="transmembrane region" description="Helical" evidence="1">
    <location>
        <begin position="27"/>
        <end position="52"/>
    </location>
</feature>
<keyword evidence="1" id="KW-1133">Transmembrane helix</keyword>
<dbReference type="Pfam" id="PF20152">
    <property type="entry name" value="DUF6534"/>
    <property type="match status" value="1"/>
</dbReference>
<dbReference type="InParanoid" id="F8QI07"/>
<protein>
    <recommendedName>
        <fullName evidence="2">DUF6534 domain-containing protein</fullName>
    </recommendedName>
</protein>
<dbReference type="EMBL" id="GL945516">
    <property type="protein sequence ID" value="EGN92070.1"/>
    <property type="molecule type" value="Genomic_DNA"/>
</dbReference>
<name>F8QI07_SERL3</name>
<dbReference type="HOGENOM" id="CLU_046025_5_1_1"/>
<evidence type="ECO:0000313" key="3">
    <source>
        <dbReference type="EMBL" id="EGN92070.1"/>
    </source>
</evidence>
<accession>F8QI07</accession>
<dbReference type="OrthoDB" id="2971182at2759"/>
<keyword evidence="4" id="KW-1185">Reference proteome</keyword>
<feature type="domain" description="DUF6534" evidence="2">
    <location>
        <begin position="181"/>
        <end position="267"/>
    </location>
</feature>
<dbReference type="Proteomes" id="UP000008063">
    <property type="component" value="Unassembled WGS sequence"/>
</dbReference>
<keyword evidence="1" id="KW-0472">Membrane</keyword>
<organism evidence="4">
    <name type="scientific">Serpula lacrymans var. lacrymans (strain S7.3)</name>
    <name type="common">Dry rot fungus</name>
    <dbReference type="NCBI Taxonomy" id="936435"/>
    <lineage>
        <taxon>Eukaryota</taxon>
        <taxon>Fungi</taxon>
        <taxon>Dikarya</taxon>
        <taxon>Basidiomycota</taxon>
        <taxon>Agaricomycotina</taxon>
        <taxon>Agaricomycetes</taxon>
        <taxon>Agaricomycetidae</taxon>
        <taxon>Boletales</taxon>
        <taxon>Coniophorineae</taxon>
        <taxon>Serpulaceae</taxon>
        <taxon>Serpula</taxon>
    </lineage>
</organism>
<dbReference type="InterPro" id="IPR045339">
    <property type="entry name" value="DUF6534"/>
</dbReference>
<evidence type="ECO:0000259" key="2">
    <source>
        <dbReference type="Pfam" id="PF20152"/>
    </source>
</evidence>
<feature type="transmembrane region" description="Helical" evidence="1">
    <location>
        <begin position="137"/>
        <end position="159"/>
    </location>
</feature>
<proteinExistence type="predicted"/>
<evidence type="ECO:0000313" key="4">
    <source>
        <dbReference type="Proteomes" id="UP000008063"/>
    </source>
</evidence>
<reference evidence="4" key="1">
    <citation type="journal article" date="2011" name="Science">
        <title>The plant cell wall-decomposing machinery underlies the functional diversity of forest fungi.</title>
        <authorList>
            <person name="Eastwood D.C."/>
            <person name="Floudas D."/>
            <person name="Binder M."/>
            <person name="Majcherczyk A."/>
            <person name="Schneider P."/>
            <person name="Aerts A."/>
            <person name="Asiegbu F.O."/>
            <person name="Baker S.E."/>
            <person name="Barry K."/>
            <person name="Bendiksby M."/>
            <person name="Blumentritt M."/>
            <person name="Coutinho P.M."/>
            <person name="Cullen D."/>
            <person name="de Vries R.P."/>
            <person name="Gathman A."/>
            <person name="Goodell B."/>
            <person name="Henrissat B."/>
            <person name="Ihrmark K."/>
            <person name="Kauserud H."/>
            <person name="Kohler A."/>
            <person name="LaButti K."/>
            <person name="Lapidus A."/>
            <person name="Lavin J.L."/>
            <person name="Lee Y.-H."/>
            <person name="Lindquist E."/>
            <person name="Lilly W."/>
            <person name="Lucas S."/>
            <person name="Morin E."/>
            <person name="Murat C."/>
            <person name="Oguiza J.A."/>
            <person name="Park J."/>
            <person name="Pisabarro A.G."/>
            <person name="Riley R."/>
            <person name="Rosling A."/>
            <person name="Salamov A."/>
            <person name="Schmidt O."/>
            <person name="Schmutz J."/>
            <person name="Skrede I."/>
            <person name="Stenlid J."/>
            <person name="Wiebenga A."/>
            <person name="Xie X."/>
            <person name="Kuees U."/>
            <person name="Hibbett D.S."/>
            <person name="Hoffmeister D."/>
            <person name="Hoegberg N."/>
            <person name="Martin F."/>
            <person name="Grigoriev I.V."/>
            <person name="Watkinson S.C."/>
        </authorList>
    </citation>
    <scope>NUCLEOTIDE SEQUENCE [LARGE SCALE GENOMIC DNA]</scope>
    <source>
        <strain evidence="4">strain S7.3</strain>
    </source>
</reference>
<feature type="transmembrane region" description="Helical" evidence="1">
    <location>
        <begin position="64"/>
        <end position="89"/>
    </location>
</feature>
<feature type="transmembrane region" description="Helical" evidence="1">
    <location>
        <begin position="171"/>
        <end position="195"/>
    </location>
</feature>
<evidence type="ECO:0000256" key="1">
    <source>
        <dbReference type="SAM" id="Phobius"/>
    </source>
</evidence>
<gene>
    <name evidence="3" type="ORF">SERLA73DRAFT_147779</name>
</gene>
<dbReference type="PANTHER" id="PTHR40465">
    <property type="entry name" value="CHROMOSOME 1, WHOLE GENOME SHOTGUN SEQUENCE"/>
    <property type="match status" value="1"/>
</dbReference>
<feature type="transmembrane region" description="Helical" evidence="1">
    <location>
        <begin position="101"/>
        <end position="125"/>
    </location>
</feature>
<dbReference type="OMA" id="WIISARN"/>
<dbReference type="STRING" id="936435.F8QI07"/>